<dbReference type="PANTHER" id="PTHR36730:SF1">
    <property type="entry name" value="CATHEPSIN PROPEPTIDE INHIBITOR DOMAIN-CONTAINING PROTEIN"/>
    <property type="match status" value="1"/>
</dbReference>
<protein>
    <recommendedName>
        <fullName evidence="4">DUF1104 domain-containing protein</fullName>
    </recommendedName>
</protein>
<name>A0ABP0TC72_9BRYO</name>
<gene>
    <name evidence="2" type="ORF">CSSPTR1EN2_LOCUS1778</name>
</gene>
<sequence length="192" mass="20971">MAAMMLASMWTPTRPSSTRNWGLRRRQQQESWSASSLGSGIAETRSSSNSRSVMCCCYESSTSVQNRSVTMAVILPLAACSLLAIFPAPAEAGLLSGSAGIESIQLPPLPESDFLKKIQEANKKKYEAFDANFKASPLLQELLKKSKDNAELHKQEIQDKYCARGAEWGVGDCSLEGMTEAEKEAFRAALKK</sequence>
<accession>A0ABP0TC72</accession>
<feature type="compositionally biased region" description="Polar residues" evidence="1">
    <location>
        <begin position="10"/>
        <end position="20"/>
    </location>
</feature>
<evidence type="ECO:0008006" key="4">
    <source>
        <dbReference type="Google" id="ProtNLM"/>
    </source>
</evidence>
<proteinExistence type="predicted"/>
<dbReference type="Proteomes" id="UP001497512">
    <property type="component" value="Chromosome 1"/>
</dbReference>
<organism evidence="2 3">
    <name type="scientific">Sphagnum troendelagicum</name>
    <dbReference type="NCBI Taxonomy" id="128251"/>
    <lineage>
        <taxon>Eukaryota</taxon>
        <taxon>Viridiplantae</taxon>
        <taxon>Streptophyta</taxon>
        <taxon>Embryophyta</taxon>
        <taxon>Bryophyta</taxon>
        <taxon>Sphagnophytina</taxon>
        <taxon>Sphagnopsida</taxon>
        <taxon>Sphagnales</taxon>
        <taxon>Sphagnaceae</taxon>
        <taxon>Sphagnum</taxon>
    </lineage>
</organism>
<evidence type="ECO:0000256" key="1">
    <source>
        <dbReference type="SAM" id="MobiDB-lite"/>
    </source>
</evidence>
<evidence type="ECO:0000313" key="3">
    <source>
        <dbReference type="Proteomes" id="UP001497512"/>
    </source>
</evidence>
<feature type="region of interest" description="Disordered" evidence="1">
    <location>
        <begin position="1"/>
        <end position="25"/>
    </location>
</feature>
<dbReference type="EMBL" id="OZ019893">
    <property type="protein sequence ID" value="CAK9192213.1"/>
    <property type="molecule type" value="Genomic_DNA"/>
</dbReference>
<dbReference type="PANTHER" id="PTHR36730">
    <property type="entry name" value="OS03G0210700 PROTEIN"/>
    <property type="match status" value="1"/>
</dbReference>
<keyword evidence="3" id="KW-1185">Reference proteome</keyword>
<evidence type="ECO:0000313" key="2">
    <source>
        <dbReference type="EMBL" id="CAK9192213.1"/>
    </source>
</evidence>
<reference evidence="2 3" key="1">
    <citation type="submission" date="2024-02" db="EMBL/GenBank/DDBJ databases">
        <authorList>
            <consortium name="ELIXIR-Norway"/>
            <consortium name="Elixir Norway"/>
        </authorList>
    </citation>
    <scope>NUCLEOTIDE SEQUENCE [LARGE SCALE GENOMIC DNA]</scope>
</reference>